<comment type="caution">
    <text evidence="1">The sequence shown here is derived from an EMBL/GenBank/DDBJ whole genome shotgun (WGS) entry which is preliminary data.</text>
</comment>
<sequence>MTVRGYFVQYRFIIPDTVKHSSYTYQKLFRAIYGYTQAVYKSNGKTYKYFRPGILSNSPYIRPGKNCVIIPPKVFNQLKDFFTTGHNPTHNWTVKGDWKCTYFLNEKDIEDKDIVKALEDLLSRKHMDGVEGLVKLTTEMKRATEKGVSDSYKTALINEAQVIVNTDWFRETQAQSKKLSEFYSNYKLLKE</sequence>
<accession>A0A8T5GE09</accession>
<proteinExistence type="predicted"/>
<gene>
    <name evidence="1" type="ORF">HON47_01680</name>
</gene>
<dbReference type="AlphaFoldDB" id="A0A8T5GE09"/>
<protein>
    <submittedName>
        <fullName evidence="1">Uncharacterized protein</fullName>
    </submittedName>
</protein>
<name>A0A8T5GE09_9ARCH</name>
<reference evidence="1" key="1">
    <citation type="journal article" date="2021" name="ISME J.">
        <title>Mercury methylation by metabolically versatile and cosmopolitan marine bacteria.</title>
        <authorList>
            <person name="Lin H."/>
            <person name="Ascher D.B."/>
            <person name="Myung Y."/>
            <person name="Lamborg C.H."/>
            <person name="Hallam S.J."/>
            <person name="Gionfriddo C.M."/>
            <person name="Holt K.E."/>
            <person name="Moreau J.W."/>
        </authorList>
    </citation>
    <scope>NUCLEOTIDE SEQUENCE</scope>
    <source>
        <strain evidence="1">SI075_bin30</strain>
    </source>
</reference>
<evidence type="ECO:0000313" key="1">
    <source>
        <dbReference type="EMBL" id="MBT4870263.1"/>
    </source>
</evidence>
<dbReference type="Proteomes" id="UP000722459">
    <property type="component" value="Unassembled WGS sequence"/>
</dbReference>
<organism evidence="1 2">
    <name type="scientific">Candidatus Iainarchaeum sp</name>
    <dbReference type="NCBI Taxonomy" id="3101447"/>
    <lineage>
        <taxon>Archaea</taxon>
        <taxon>Candidatus Iainarchaeota</taxon>
        <taxon>Candidatus Iainarchaeia</taxon>
        <taxon>Candidatus Iainarchaeales</taxon>
        <taxon>Candidatus Iainarchaeaceae</taxon>
        <taxon>Candidatus Iainarchaeum</taxon>
    </lineage>
</organism>
<dbReference type="EMBL" id="JABJNZ010000023">
    <property type="protein sequence ID" value="MBT4870263.1"/>
    <property type="molecule type" value="Genomic_DNA"/>
</dbReference>
<evidence type="ECO:0000313" key="2">
    <source>
        <dbReference type="Proteomes" id="UP000722459"/>
    </source>
</evidence>